<reference evidence="1" key="1">
    <citation type="submission" date="2020-09" db="EMBL/GenBank/DDBJ databases">
        <title>A novel bacterium of genus Paenibacillus, isolated from South China Sea.</title>
        <authorList>
            <person name="Huang H."/>
            <person name="Mo K."/>
            <person name="Hu Y."/>
        </authorList>
    </citation>
    <scope>NUCLEOTIDE SEQUENCE</scope>
    <source>
        <strain evidence="1">IB182363</strain>
    </source>
</reference>
<evidence type="ECO:0000313" key="2">
    <source>
        <dbReference type="Proteomes" id="UP000639396"/>
    </source>
</evidence>
<gene>
    <name evidence="1" type="ORF">IDH45_03110</name>
</gene>
<comment type="caution">
    <text evidence="1">The sequence shown here is derived from an EMBL/GenBank/DDBJ whole genome shotgun (WGS) entry which is preliminary data.</text>
</comment>
<accession>A0A927GZ01</accession>
<keyword evidence="2" id="KW-1185">Reference proteome</keyword>
<name>A0A927GZ01_9BACL</name>
<sequence length="178" mass="20194">MGRRAGWRKFGVWVVLFVLIVWPVYRIYGYFTQHEASYDASLLLYQVSQFQVELLNSSLSEAGKAGTTNELDSLRLTAFSAGYTHERLVLALGQSKLTKLASIEQLVQFVTRLQIGGDRALKQEERDTFSKASLLVKQIYEVYGKLLTSGGRTVSSQNDKLTGLDKELEELLRKRLLR</sequence>
<dbReference type="AlphaFoldDB" id="A0A927GZ01"/>
<organism evidence="1 2">
    <name type="scientific">Paenibacillus oceani</name>
    <dbReference type="NCBI Taxonomy" id="2772510"/>
    <lineage>
        <taxon>Bacteria</taxon>
        <taxon>Bacillati</taxon>
        <taxon>Bacillota</taxon>
        <taxon>Bacilli</taxon>
        <taxon>Bacillales</taxon>
        <taxon>Paenibacillaceae</taxon>
        <taxon>Paenibacillus</taxon>
    </lineage>
</organism>
<evidence type="ECO:0008006" key="3">
    <source>
        <dbReference type="Google" id="ProtNLM"/>
    </source>
</evidence>
<protein>
    <recommendedName>
        <fullName evidence="3">S-adenosylmethionine decarboxylase</fullName>
    </recommendedName>
</protein>
<dbReference type="EMBL" id="JACXJA010000003">
    <property type="protein sequence ID" value="MBD2860974.1"/>
    <property type="molecule type" value="Genomic_DNA"/>
</dbReference>
<proteinExistence type="predicted"/>
<dbReference type="RefSeq" id="WP_190924553.1">
    <property type="nucleotide sequence ID" value="NZ_JACXJA010000003.1"/>
</dbReference>
<evidence type="ECO:0000313" key="1">
    <source>
        <dbReference type="EMBL" id="MBD2860974.1"/>
    </source>
</evidence>
<dbReference type="Proteomes" id="UP000639396">
    <property type="component" value="Unassembled WGS sequence"/>
</dbReference>